<sequence>MTTHEDSGTTAAPDRHPQILASECGGGSCPTVYATGGETVVVQGYVVDGHAGVEVPDGERLVEIPTEVLLAAADAVRNRA</sequence>
<dbReference type="RefSeq" id="WP_203720996.1">
    <property type="nucleotide sequence ID" value="NZ_BOMD01000111.1"/>
</dbReference>
<organism evidence="1 2">
    <name type="scientific">Paractinoplanes brasiliensis</name>
    <dbReference type="NCBI Taxonomy" id="52695"/>
    <lineage>
        <taxon>Bacteria</taxon>
        <taxon>Bacillati</taxon>
        <taxon>Actinomycetota</taxon>
        <taxon>Actinomycetes</taxon>
        <taxon>Micromonosporales</taxon>
        <taxon>Micromonosporaceae</taxon>
        <taxon>Paractinoplanes</taxon>
    </lineage>
</organism>
<gene>
    <name evidence="1" type="ORF">C8E87_1490</name>
</gene>
<reference evidence="1 2" key="1">
    <citation type="submission" date="2019-03" db="EMBL/GenBank/DDBJ databases">
        <title>Sequencing the genomes of 1000 actinobacteria strains.</title>
        <authorList>
            <person name="Klenk H.-P."/>
        </authorList>
    </citation>
    <scope>NUCLEOTIDE SEQUENCE [LARGE SCALE GENOMIC DNA]</scope>
    <source>
        <strain evidence="1 2">DSM 43805</strain>
    </source>
</reference>
<dbReference type="AlphaFoldDB" id="A0A4R6JT55"/>
<dbReference type="Proteomes" id="UP000294901">
    <property type="component" value="Unassembled WGS sequence"/>
</dbReference>
<name>A0A4R6JT55_9ACTN</name>
<protein>
    <submittedName>
        <fullName evidence="1">Uncharacterized protein</fullName>
    </submittedName>
</protein>
<accession>A0A4R6JT55</accession>
<proteinExistence type="predicted"/>
<evidence type="ECO:0000313" key="2">
    <source>
        <dbReference type="Proteomes" id="UP000294901"/>
    </source>
</evidence>
<dbReference type="EMBL" id="SNWR01000001">
    <property type="protein sequence ID" value="TDO37855.1"/>
    <property type="molecule type" value="Genomic_DNA"/>
</dbReference>
<keyword evidence="2" id="KW-1185">Reference proteome</keyword>
<evidence type="ECO:0000313" key="1">
    <source>
        <dbReference type="EMBL" id="TDO37855.1"/>
    </source>
</evidence>
<comment type="caution">
    <text evidence="1">The sequence shown here is derived from an EMBL/GenBank/DDBJ whole genome shotgun (WGS) entry which is preliminary data.</text>
</comment>